<dbReference type="AlphaFoldDB" id="A0A917JPI9"/>
<keyword evidence="4" id="KW-1185">Reference proteome</keyword>
<organism evidence="2 3">
    <name type="scientific">Saccharopolyspora thermophila</name>
    <dbReference type="NCBI Taxonomy" id="89367"/>
    <lineage>
        <taxon>Bacteria</taxon>
        <taxon>Bacillati</taxon>
        <taxon>Actinomycetota</taxon>
        <taxon>Actinomycetes</taxon>
        <taxon>Pseudonocardiales</taxon>
        <taxon>Pseudonocardiaceae</taxon>
        <taxon>Saccharopolyspora</taxon>
    </lineage>
</organism>
<dbReference type="InterPro" id="IPR005651">
    <property type="entry name" value="Trm112-like"/>
</dbReference>
<protein>
    <submittedName>
        <fullName evidence="1">Trm112 family protein</fullName>
    </submittedName>
</protein>
<reference evidence="1" key="4">
    <citation type="submission" date="2023-12" db="EMBL/GenBank/DDBJ databases">
        <authorList>
            <person name="Sun Q."/>
            <person name="Inoue M."/>
        </authorList>
    </citation>
    <scope>NUCLEOTIDE SEQUENCE</scope>
    <source>
        <strain evidence="1">JCM 10664</strain>
    </source>
</reference>
<dbReference type="Pfam" id="PF03966">
    <property type="entry name" value="Trm112p"/>
    <property type="match status" value="1"/>
</dbReference>
<evidence type="ECO:0000313" key="3">
    <source>
        <dbReference type="Proteomes" id="UP000597989"/>
    </source>
</evidence>
<reference evidence="2 3" key="1">
    <citation type="journal article" date="2014" name="Int. J. Syst. Evol. Microbiol.">
        <title>Complete genome sequence of Corynebacterium casei LMG S-19264T (=DSM 44701T), isolated from a smear-ripened cheese.</title>
        <authorList>
            <consortium name="US DOE Joint Genome Institute (JGI-PGF)"/>
            <person name="Walter F."/>
            <person name="Albersmeier A."/>
            <person name="Kalinowski J."/>
            <person name="Ruckert C."/>
        </authorList>
    </citation>
    <scope>NUCLEOTIDE SEQUENCE [LARGE SCALE GENOMIC DNA]</scope>
    <source>
        <strain evidence="2 3">CGMCC 4.7206</strain>
    </source>
</reference>
<sequence length="71" mass="7275">MAVDLQSELLEILACPCPQHAPLRPGLGDDAQADYLTCTSCGRAFPVRDGIPVLLLDEAVGGPDPGTAGEG</sequence>
<dbReference type="EMBL" id="BMMT01000003">
    <property type="protein sequence ID" value="GGI77002.1"/>
    <property type="molecule type" value="Genomic_DNA"/>
</dbReference>
<dbReference type="Proteomes" id="UP000597989">
    <property type="component" value="Unassembled WGS sequence"/>
</dbReference>
<accession>A0A917JPI9</accession>
<dbReference type="EMBL" id="BAAAHC010000011">
    <property type="protein sequence ID" value="GAA0526884.1"/>
    <property type="molecule type" value="Genomic_DNA"/>
</dbReference>
<evidence type="ECO:0000313" key="2">
    <source>
        <dbReference type="EMBL" id="GGI77002.1"/>
    </source>
</evidence>
<reference evidence="2" key="3">
    <citation type="submission" date="2020-09" db="EMBL/GenBank/DDBJ databases">
        <authorList>
            <person name="Sun Q."/>
            <person name="Zhou Y."/>
        </authorList>
    </citation>
    <scope>NUCLEOTIDE SEQUENCE</scope>
    <source>
        <strain evidence="2">CGMCC 4.7206</strain>
    </source>
</reference>
<dbReference type="SUPFAM" id="SSF158997">
    <property type="entry name" value="Trm112p-like"/>
    <property type="match status" value="1"/>
</dbReference>
<dbReference type="RefSeq" id="WP_188986327.1">
    <property type="nucleotide sequence ID" value="NZ_BAAAHC010000011.1"/>
</dbReference>
<dbReference type="Gene3D" id="2.20.25.10">
    <property type="match status" value="1"/>
</dbReference>
<proteinExistence type="predicted"/>
<name>A0A917JPI9_9PSEU</name>
<evidence type="ECO:0000313" key="4">
    <source>
        <dbReference type="Proteomes" id="UP001500220"/>
    </source>
</evidence>
<dbReference type="Proteomes" id="UP001500220">
    <property type="component" value="Unassembled WGS sequence"/>
</dbReference>
<reference evidence="1 4" key="2">
    <citation type="journal article" date="2019" name="Int. J. Syst. Evol. Microbiol.">
        <title>The Global Catalogue of Microorganisms (GCM) 10K type strain sequencing project: providing services to taxonomists for standard genome sequencing and annotation.</title>
        <authorList>
            <consortium name="The Broad Institute Genomics Platform"/>
            <consortium name="The Broad Institute Genome Sequencing Center for Infectious Disease"/>
            <person name="Wu L."/>
            <person name="Ma J."/>
        </authorList>
    </citation>
    <scope>NUCLEOTIDE SEQUENCE [LARGE SCALE GENOMIC DNA]</scope>
    <source>
        <strain evidence="1 4">JCM 10664</strain>
    </source>
</reference>
<comment type="caution">
    <text evidence="2">The sequence shown here is derived from an EMBL/GenBank/DDBJ whole genome shotgun (WGS) entry which is preliminary data.</text>
</comment>
<gene>
    <name evidence="1" type="ORF">GCM10009545_31570</name>
    <name evidence="2" type="ORF">GCM10011581_12620</name>
</gene>
<evidence type="ECO:0000313" key="1">
    <source>
        <dbReference type="EMBL" id="GAA0526884.1"/>
    </source>
</evidence>